<proteinExistence type="predicted"/>
<sequence>MPSQMIISSKGQRNLPCCIEMQMRSIKPGNEIIQL</sequence>
<evidence type="ECO:0000313" key="1">
    <source>
        <dbReference type="EMBL" id="MBX52376.1"/>
    </source>
</evidence>
<dbReference type="AlphaFoldDB" id="A0A2P2PC93"/>
<accession>A0A2P2PC93</accession>
<dbReference type="EMBL" id="GGEC01071892">
    <property type="protein sequence ID" value="MBX52376.1"/>
    <property type="molecule type" value="Transcribed_RNA"/>
</dbReference>
<name>A0A2P2PC93_RHIMU</name>
<reference evidence="1" key="1">
    <citation type="submission" date="2018-02" db="EMBL/GenBank/DDBJ databases">
        <title>Rhizophora mucronata_Transcriptome.</title>
        <authorList>
            <person name="Meera S.P."/>
            <person name="Sreeshan A."/>
            <person name="Augustine A."/>
        </authorList>
    </citation>
    <scope>NUCLEOTIDE SEQUENCE</scope>
    <source>
        <tissue evidence="1">Leaf</tissue>
    </source>
</reference>
<organism evidence="1">
    <name type="scientific">Rhizophora mucronata</name>
    <name type="common">Asiatic mangrove</name>
    <dbReference type="NCBI Taxonomy" id="61149"/>
    <lineage>
        <taxon>Eukaryota</taxon>
        <taxon>Viridiplantae</taxon>
        <taxon>Streptophyta</taxon>
        <taxon>Embryophyta</taxon>
        <taxon>Tracheophyta</taxon>
        <taxon>Spermatophyta</taxon>
        <taxon>Magnoliopsida</taxon>
        <taxon>eudicotyledons</taxon>
        <taxon>Gunneridae</taxon>
        <taxon>Pentapetalae</taxon>
        <taxon>rosids</taxon>
        <taxon>fabids</taxon>
        <taxon>Malpighiales</taxon>
        <taxon>Rhizophoraceae</taxon>
        <taxon>Rhizophora</taxon>
    </lineage>
</organism>
<protein>
    <submittedName>
        <fullName evidence="1">Uncharacterized protein</fullName>
    </submittedName>
</protein>